<keyword evidence="2" id="KW-1185">Reference proteome</keyword>
<protein>
    <submittedName>
        <fullName evidence="1">Uncharacterized protein</fullName>
    </submittedName>
</protein>
<name>A0A543E9T0_9FLAO</name>
<gene>
    <name evidence="1" type="ORF">FB551_4133</name>
</gene>
<evidence type="ECO:0000313" key="2">
    <source>
        <dbReference type="Proteomes" id="UP000316437"/>
    </source>
</evidence>
<reference evidence="1 2" key="1">
    <citation type="submission" date="2019-06" db="EMBL/GenBank/DDBJ databases">
        <title>Sorghum-associated microbial communities from plants grown in Nebraska, USA.</title>
        <authorList>
            <person name="Schachtman D."/>
        </authorList>
    </citation>
    <scope>NUCLEOTIDE SEQUENCE [LARGE SCALE GENOMIC DNA]</scope>
    <source>
        <strain evidence="1 2">110</strain>
    </source>
</reference>
<comment type="caution">
    <text evidence="1">The sequence shown here is derived from an EMBL/GenBank/DDBJ whole genome shotgun (WGS) entry which is preliminary data.</text>
</comment>
<proteinExistence type="predicted"/>
<dbReference type="Proteomes" id="UP000316437">
    <property type="component" value="Unassembled WGS sequence"/>
</dbReference>
<accession>A0A543E9T0</accession>
<dbReference type="EMBL" id="VFPD01000003">
    <property type="protein sequence ID" value="TQM18352.1"/>
    <property type="molecule type" value="Genomic_DNA"/>
</dbReference>
<evidence type="ECO:0000313" key="1">
    <source>
        <dbReference type="EMBL" id="TQM18352.1"/>
    </source>
</evidence>
<organism evidence="1 2">
    <name type="scientific">Chryseobacterium aquifrigidense</name>
    <dbReference type="NCBI Taxonomy" id="558021"/>
    <lineage>
        <taxon>Bacteria</taxon>
        <taxon>Pseudomonadati</taxon>
        <taxon>Bacteroidota</taxon>
        <taxon>Flavobacteriia</taxon>
        <taxon>Flavobacteriales</taxon>
        <taxon>Weeksellaceae</taxon>
        <taxon>Chryseobacterium group</taxon>
        <taxon>Chryseobacterium</taxon>
    </lineage>
</organism>
<dbReference type="AlphaFoldDB" id="A0A543E9T0"/>
<dbReference type="RefSeq" id="WP_142018706.1">
    <property type="nucleotide sequence ID" value="NZ_VFPD01000003.1"/>
</dbReference>
<sequence length="74" mass="8543">MRNNKHWAEDLKKDDKCKATIRHRTDGTKNRKNVEISIILNCIEFGVPSVLGKDEEGITYRVPYNELEAIGIKE</sequence>